<gene>
    <name evidence="17" type="primary">LOC105361469</name>
</gene>
<dbReference type="SMART" id="SM01263">
    <property type="entry name" value="Leuk-A4-hydro_C"/>
    <property type="match status" value="1"/>
</dbReference>
<comment type="similarity">
    <text evidence="3">Belongs to the peptidase M1 family.</text>
</comment>
<evidence type="ECO:0000256" key="2">
    <source>
        <dbReference type="ARBA" id="ARBA00004609"/>
    </source>
</evidence>
<organism evidence="16 17">
    <name type="scientific">Ceratosolen solmsi marchali</name>
    <dbReference type="NCBI Taxonomy" id="326594"/>
    <lineage>
        <taxon>Eukaryota</taxon>
        <taxon>Metazoa</taxon>
        <taxon>Ecdysozoa</taxon>
        <taxon>Arthropoda</taxon>
        <taxon>Hexapoda</taxon>
        <taxon>Insecta</taxon>
        <taxon>Pterygota</taxon>
        <taxon>Neoptera</taxon>
        <taxon>Endopterygota</taxon>
        <taxon>Hymenoptera</taxon>
        <taxon>Apocrita</taxon>
        <taxon>Proctotrupomorpha</taxon>
        <taxon>Chalcidoidea</taxon>
        <taxon>Agaonidae</taxon>
        <taxon>Agaoninae</taxon>
        <taxon>Ceratosolen</taxon>
    </lineage>
</organism>
<dbReference type="RefSeq" id="XP_011496959.1">
    <property type="nucleotide sequence ID" value="XM_011498657.1"/>
</dbReference>
<dbReference type="GO" id="GO:0008270">
    <property type="term" value="F:zinc ion binding"/>
    <property type="evidence" value="ECO:0007669"/>
    <property type="project" value="InterPro"/>
</dbReference>
<dbReference type="InterPro" id="IPR042097">
    <property type="entry name" value="Aminopeptidase_N-like_N_sf"/>
</dbReference>
<dbReference type="GO" id="GO:0004177">
    <property type="term" value="F:aminopeptidase activity"/>
    <property type="evidence" value="ECO:0007669"/>
    <property type="project" value="TreeGrafter"/>
</dbReference>
<evidence type="ECO:0000259" key="15">
    <source>
        <dbReference type="SMART" id="SM01263"/>
    </source>
</evidence>
<keyword evidence="8 17" id="KW-0378">Hydrolase</keyword>
<keyword evidence="5" id="KW-0336">GPI-anchor</keyword>
<dbReference type="SUPFAM" id="SSF63737">
    <property type="entry name" value="Leukotriene A4 hydrolase N-terminal domain"/>
    <property type="match status" value="1"/>
</dbReference>
<dbReference type="CDD" id="cd09599">
    <property type="entry name" value="M1_LTA4H"/>
    <property type="match status" value="1"/>
</dbReference>
<evidence type="ECO:0000256" key="7">
    <source>
        <dbReference type="ARBA" id="ARBA00022723"/>
    </source>
</evidence>
<dbReference type="InterPro" id="IPR045357">
    <property type="entry name" value="Aminopeptidase_N-like_N"/>
</dbReference>
<reference evidence="17" key="1">
    <citation type="submission" date="2025-08" db="UniProtKB">
        <authorList>
            <consortium name="RefSeq"/>
        </authorList>
    </citation>
    <scope>IDENTIFICATION</scope>
</reference>
<dbReference type="InterPro" id="IPR001930">
    <property type="entry name" value="Peptidase_M1"/>
</dbReference>
<dbReference type="InterPro" id="IPR016024">
    <property type="entry name" value="ARM-type_fold"/>
</dbReference>
<evidence type="ECO:0000256" key="6">
    <source>
        <dbReference type="ARBA" id="ARBA00022670"/>
    </source>
</evidence>
<protein>
    <submittedName>
        <fullName evidence="17">Leukotriene A-4 hydrolase isoform X2</fullName>
    </submittedName>
</protein>
<feature type="active site" description="Proton donor" evidence="12">
    <location>
        <position position="385"/>
    </location>
</feature>
<dbReference type="GO" id="GO:0005829">
    <property type="term" value="C:cytosol"/>
    <property type="evidence" value="ECO:0007669"/>
    <property type="project" value="TreeGrafter"/>
</dbReference>
<dbReference type="GO" id="GO:0006508">
    <property type="term" value="P:proteolysis"/>
    <property type="evidence" value="ECO:0007669"/>
    <property type="project" value="UniProtKB-KW"/>
</dbReference>
<keyword evidence="16" id="KW-1185">Reference proteome</keyword>
<dbReference type="InterPro" id="IPR038502">
    <property type="entry name" value="M1_LTA-4_hydro/amino_C_sf"/>
</dbReference>
<evidence type="ECO:0000256" key="10">
    <source>
        <dbReference type="ARBA" id="ARBA00023049"/>
    </source>
</evidence>
<dbReference type="FunFam" id="1.10.390.10:FF:000003">
    <property type="entry name" value="Leukotriene A(4) hydrolase"/>
    <property type="match status" value="1"/>
</dbReference>
<feature type="domain" description="Peptidase M1 leukotriene A4 hydrolase/aminopeptidase C-terminal" evidence="15">
    <location>
        <begin position="465"/>
        <end position="608"/>
    </location>
</feature>
<dbReference type="GO" id="GO:0004301">
    <property type="term" value="F:epoxide hydrolase activity"/>
    <property type="evidence" value="ECO:0007669"/>
    <property type="project" value="TreeGrafter"/>
</dbReference>
<evidence type="ECO:0000256" key="3">
    <source>
        <dbReference type="ARBA" id="ARBA00010136"/>
    </source>
</evidence>
<feature type="binding site" evidence="14">
    <location>
        <position position="320"/>
    </location>
    <ligand>
        <name>Zn(2+)</name>
        <dbReference type="ChEBI" id="CHEBI:29105"/>
        <note>catalytic</note>
    </ligand>
</feature>
<dbReference type="Pfam" id="PF01433">
    <property type="entry name" value="Peptidase_M1"/>
    <property type="match status" value="1"/>
</dbReference>
<name>A0AAJ6YF86_9HYME</name>
<evidence type="ECO:0000256" key="9">
    <source>
        <dbReference type="ARBA" id="ARBA00022833"/>
    </source>
</evidence>
<feature type="binding site" evidence="13">
    <location>
        <begin position="138"/>
        <end position="140"/>
    </location>
    <ligand>
        <name>a peptide</name>
        <dbReference type="ChEBI" id="CHEBI:60466"/>
    </ligand>
</feature>
<dbReference type="Gene3D" id="2.60.40.1730">
    <property type="entry name" value="tricorn interacting facor f3 domain"/>
    <property type="match status" value="1"/>
</dbReference>
<feature type="binding site" evidence="13">
    <location>
        <begin position="564"/>
        <end position="566"/>
    </location>
    <ligand>
        <name>a peptide</name>
        <dbReference type="ChEBI" id="CHEBI:60466"/>
    </ligand>
</feature>
<dbReference type="AlphaFoldDB" id="A0AAJ6YF86"/>
<keyword evidence="7 14" id="KW-0479">Metal-binding</keyword>
<evidence type="ECO:0000256" key="8">
    <source>
        <dbReference type="ARBA" id="ARBA00022801"/>
    </source>
</evidence>
<comment type="subcellular location">
    <subcellularLocation>
        <location evidence="2">Cell membrane</location>
        <topology evidence="2">Lipid-anchor</topology>
        <topology evidence="2">GPI-anchor</topology>
    </subcellularLocation>
    <subcellularLocation>
        <location evidence="1">Cytoplasm</location>
    </subcellularLocation>
</comment>
<keyword evidence="10" id="KW-0482">Metalloprotease</keyword>
<evidence type="ECO:0000256" key="11">
    <source>
        <dbReference type="ARBA" id="ARBA00023288"/>
    </source>
</evidence>
<comment type="cofactor">
    <cofactor evidence="14">
        <name>Zn(2+)</name>
        <dbReference type="ChEBI" id="CHEBI:29105"/>
    </cofactor>
    <text evidence="14">Binds 1 zinc ion per subunit.</text>
</comment>
<dbReference type="SUPFAM" id="SSF55486">
    <property type="entry name" value="Metalloproteases ('zincins'), catalytic domain"/>
    <property type="match status" value="1"/>
</dbReference>
<evidence type="ECO:0000256" key="14">
    <source>
        <dbReference type="PIRSR" id="PIRSR634015-3"/>
    </source>
</evidence>
<dbReference type="Gene3D" id="3.30.2010.30">
    <property type="match status" value="1"/>
</dbReference>
<dbReference type="Pfam" id="PF09127">
    <property type="entry name" value="Leuk-A4-hydro_C"/>
    <property type="match status" value="1"/>
</dbReference>
<feature type="binding site" evidence="14">
    <location>
        <position position="297"/>
    </location>
    <ligand>
        <name>Zn(2+)</name>
        <dbReference type="ChEBI" id="CHEBI:29105"/>
        <note>catalytic</note>
    </ligand>
</feature>
<dbReference type="Pfam" id="PF17900">
    <property type="entry name" value="Peptidase_M1_N"/>
    <property type="match status" value="1"/>
</dbReference>
<evidence type="ECO:0000256" key="4">
    <source>
        <dbReference type="ARBA" id="ARBA00022490"/>
    </source>
</evidence>
<evidence type="ECO:0000313" key="16">
    <source>
        <dbReference type="Proteomes" id="UP000695007"/>
    </source>
</evidence>
<evidence type="ECO:0000256" key="13">
    <source>
        <dbReference type="PIRSR" id="PIRSR634015-2"/>
    </source>
</evidence>
<keyword evidence="4" id="KW-0963">Cytoplasm</keyword>
<keyword evidence="9 14" id="KW-0862">Zinc</keyword>
<dbReference type="FunFam" id="3.30.2010.30:FF:000001">
    <property type="entry name" value="Leukotriene A(4) hydrolase"/>
    <property type="match status" value="1"/>
</dbReference>
<sequence>MALSLTDPNSFSRPDLAVINHIHINAKINFKRKIFQGSVILDIEQKEQTDILILDVQDLVLLSIINVIDKSRLDYCVEKGVDYGSKLSIKLPTTPIIDCGKIKYKIKIDYRTSQESTALQWLSPEQTSGGKYPYVFSQNQAVHARSMLPCQDTPYVKFTYSAEIIAAAELNVLMSAIKDDIENINNATKVHKFHQPIPIPSYLIAIAVGAIVCKQIGPRTKVWTEQELLDKSAYEFEETEIMLKTAEEICGPYVWGPYDLLILPPSFPFGGMENPCLTFVTPTLLAGDQSLANVVAHEIAHSWTGNLVTNANFEHIWLNEGFTVFIERKIAGRMYGWKVRHFNALMGLQQLKNEINILGNTNPLTNLVINLTNIDPDNAIGSIPYEKGHTFLFYLEELLGGPEVFEPFLQNYLNTFKYKSLNTMQWKDYLYKYFSKKTDILNTVNWAAWFNEPGEPPVIPKYDTTLTNEYMALVSKWITGDRIASFSKNDIDNWTSNQKIAFLTELVLSNKTLSIEQMILMNKLYNFDNLQNSEIRFQWLRLSLKSRWKPKVSTALEFATSQGRLKFVRPLFRDVYAWKEMRQQAIDTYLAHKDKMMYVAREMVAKDLHLVTQNNRD</sequence>
<keyword evidence="11" id="KW-0449">Lipoprotein</keyword>
<dbReference type="Gene3D" id="1.10.390.10">
    <property type="entry name" value="Neutral Protease Domain 2"/>
    <property type="match status" value="1"/>
</dbReference>
<dbReference type="InterPro" id="IPR015211">
    <property type="entry name" value="Peptidase_M1_C"/>
</dbReference>
<dbReference type="InterPro" id="IPR034015">
    <property type="entry name" value="M1_LTA4H"/>
</dbReference>
<dbReference type="GO" id="GO:0008237">
    <property type="term" value="F:metallopeptidase activity"/>
    <property type="evidence" value="ECO:0007669"/>
    <property type="project" value="UniProtKB-KW"/>
</dbReference>
<dbReference type="GO" id="GO:0098552">
    <property type="term" value="C:side of membrane"/>
    <property type="evidence" value="ECO:0007669"/>
    <property type="project" value="UniProtKB-KW"/>
</dbReference>
<dbReference type="InterPro" id="IPR027268">
    <property type="entry name" value="Peptidase_M4/M1_CTD_sf"/>
</dbReference>
<keyword evidence="5" id="KW-0325">Glycoprotein</keyword>
<evidence type="ECO:0000256" key="12">
    <source>
        <dbReference type="PIRSR" id="PIRSR634015-1"/>
    </source>
</evidence>
<dbReference type="Proteomes" id="UP000695007">
    <property type="component" value="Unplaced"/>
</dbReference>
<evidence type="ECO:0000313" key="17">
    <source>
        <dbReference type="RefSeq" id="XP_011496959.1"/>
    </source>
</evidence>
<feature type="binding site" evidence="14">
    <location>
        <position position="301"/>
    </location>
    <ligand>
        <name>Zn(2+)</name>
        <dbReference type="ChEBI" id="CHEBI:29105"/>
        <note>catalytic</note>
    </ligand>
</feature>
<dbReference type="PANTHER" id="PTHR45726:SF3">
    <property type="entry name" value="LEUKOTRIENE A-4 HYDROLASE"/>
    <property type="match status" value="1"/>
</dbReference>
<dbReference type="PRINTS" id="PR00756">
    <property type="entry name" value="ALADIPTASE"/>
</dbReference>
<feature type="binding site" evidence="13">
    <location>
        <begin position="268"/>
        <end position="273"/>
    </location>
    <ligand>
        <name>a peptide</name>
        <dbReference type="ChEBI" id="CHEBI:60466"/>
    </ligand>
</feature>
<evidence type="ECO:0000256" key="5">
    <source>
        <dbReference type="ARBA" id="ARBA00022622"/>
    </source>
</evidence>
<dbReference type="GO" id="GO:0043171">
    <property type="term" value="P:peptide catabolic process"/>
    <property type="evidence" value="ECO:0007669"/>
    <property type="project" value="TreeGrafter"/>
</dbReference>
<keyword evidence="6" id="KW-0645">Protease</keyword>
<accession>A0AAJ6YF86</accession>
<dbReference type="GeneID" id="105361469"/>
<dbReference type="InterPro" id="IPR049980">
    <property type="entry name" value="LTA4H_cat"/>
</dbReference>
<dbReference type="GO" id="GO:0005886">
    <property type="term" value="C:plasma membrane"/>
    <property type="evidence" value="ECO:0007669"/>
    <property type="project" value="UniProtKB-SubCell"/>
</dbReference>
<dbReference type="SUPFAM" id="SSF48371">
    <property type="entry name" value="ARM repeat"/>
    <property type="match status" value="1"/>
</dbReference>
<dbReference type="InterPro" id="IPR014782">
    <property type="entry name" value="Peptidase_M1_dom"/>
</dbReference>
<evidence type="ECO:0000256" key="1">
    <source>
        <dbReference type="ARBA" id="ARBA00004496"/>
    </source>
</evidence>
<feature type="active site" description="Proton acceptor" evidence="12">
    <location>
        <position position="298"/>
    </location>
</feature>
<proteinExistence type="inferred from homology"/>
<keyword evidence="5" id="KW-0472">Membrane</keyword>
<dbReference type="Gene3D" id="1.25.40.320">
    <property type="entry name" value="Peptidase M1, leukotriene A4 hydrolase/aminopeptidase C-terminal domain"/>
    <property type="match status" value="1"/>
</dbReference>
<dbReference type="PANTHER" id="PTHR45726">
    <property type="entry name" value="LEUKOTRIENE A-4 HYDROLASE"/>
    <property type="match status" value="1"/>
</dbReference>